<dbReference type="EMBL" id="AAWS01000004">
    <property type="protein sequence ID" value="EAY31057.1"/>
    <property type="molecule type" value="Genomic_DNA"/>
</dbReference>
<dbReference type="RefSeq" id="WP_002694204.1">
    <property type="nucleotide sequence ID" value="NZ_AAWS01000004.1"/>
</dbReference>
<dbReference type="SUPFAM" id="SSF55729">
    <property type="entry name" value="Acyl-CoA N-acyltransferases (Nat)"/>
    <property type="match status" value="1"/>
</dbReference>
<name>A1ZEV5_MICM2</name>
<dbReference type="PROSITE" id="PS51186">
    <property type="entry name" value="GNAT"/>
    <property type="match status" value="1"/>
</dbReference>
<dbReference type="Pfam" id="PF13508">
    <property type="entry name" value="Acetyltransf_7"/>
    <property type="match status" value="1"/>
</dbReference>
<dbReference type="CDD" id="cd04301">
    <property type="entry name" value="NAT_SF"/>
    <property type="match status" value="1"/>
</dbReference>
<dbReference type="Gene3D" id="3.40.630.30">
    <property type="match status" value="1"/>
</dbReference>
<gene>
    <name evidence="2" type="ORF">M23134_07465</name>
</gene>
<dbReference type="Proteomes" id="UP000004095">
    <property type="component" value="Unassembled WGS sequence"/>
</dbReference>
<proteinExistence type="predicted"/>
<feature type="domain" description="N-acetyltransferase" evidence="1">
    <location>
        <begin position="1"/>
        <end position="139"/>
    </location>
</feature>
<dbReference type="InterPro" id="IPR016181">
    <property type="entry name" value="Acyl_CoA_acyltransferase"/>
</dbReference>
<evidence type="ECO:0000313" key="3">
    <source>
        <dbReference type="Proteomes" id="UP000004095"/>
    </source>
</evidence>
<dbReference type="GO" id="GO:0016747">
    <property type="term" value="F:acyltransferase activity, transferring groups other than amino-acyl groups"/>
    <property type="evidence" value="ECO:0007669"/>
    <property type="project" value="InterPro"/>
</dbReference>
<dbReference type="eggNOG" id="COG0456">
    <property type="taxonomic scope" value="Bacteria"/>
</dbReference>
<reference evidence="2 3" key="1">
    <citation type="submission" date="2007-01" db="EMBL/GenBank/DDBJ databases">
        <authorList>
            <person name="Haygood M."/>
            <person name="Podell S."/>
            <person name="Anderson C."/>
            <person name="Hopkinson B."/>
            <person name="Roe K."/>
            <person name="Barbeau K."/>
            <person name="Gaasterland T."/>
            <person name="Ferriera S."/>
            <person name="Johnson J."/>
            <person name="Kravitz S."/>
            <person name="Beeson K."/>
            <person name="Sutton G."/>
            <person name="Rogers Y.-H."/>
            <person name="Friedman R."/>
            <person name="Frazier M."/>
            <person name="Venter J.C."/>
        </authorList>
    </citation>
    <scope>NUCLEOTIDE SEQUENCE [LARGE SCALE GENOMIC DNA]</scope>
    <source>
        <strain evidence="2 3">ATCC 23134</strain>
    </source>
</reference>
<dbReference type="InterPro" id="IPR000182">
    <property type="entry name" value="GNAT_dom"/>
</dbReference>
<dbReference type="AlphaFoldDB" id="A1ZEV5"/>
<keyword evidence="3" id="KW-1185">Reference proteome</keyword>
<evidence type="ECO:0000313" key="2">
    <source>
        <dbReference type="EMBL" id="EAY31057.1"/>
    </source>
</evidence>
<dbReference type="OrthoDB" id="9813917at2"/>
<evidence type="ECO:0000259" key="1">
    <source>
        <dbReference type="PROSITE" id="PS51186"/>
    </source>
</evidence>
<comment type="caution">
    <text evidence="2">The sequence shown here is derived from an EMBL/GenBank/DDBJ whole genome shotgun (WGS) entry which is preliminary data.</text>
</comment>
<sequence length="157" mass="17828">MIVSLTRHHATQSIPYELLLLADPYQSKIDEYLSYSKLYIAYTSAGDRVGACVVTDLSKNAWEILNLAVEEACQRQGVGKQIITQIVHLAQTQHIQKLWVATGNSSIGQLVFYQKSGFEMHTIVPNYFIDHYPEEIVENGIVCKHQVRLVYCLSKNQ</sequence>
<organism evidence="2 3">
    <name type="scientific">Microscilla marina ATCC 23134</name>
    <dbReference type="NCBI Taxonomy" id="313606"/>
    <lineage>
        <taxon>Bacteria</taxon>
        <taxon>Pseudomonadati</taxon>
        <taxon>Bacteroidota</taxon>
        <taxon>Cytophagia</taxon>
        <taxon>Cytophagales</taxon>
        <taxon>Microscillaceae</taxon>
        <taxon>Microscilla</taxon>
    </lineage>
</organism>
<protein>
    <submittedName>
        <fullName evidence="2">Acetyltransferase, gnat family</fullName>
    </submittedName>
</protein>
<keyword evidence="2" id="KW-0808">Transferase</keyword>
<accession>A1ZEV5</accession>